<keyword evidence="1" id="KW-0732">Signal</keyword>
<evidence type="ECO:0000313" key="3">
    <source>
        <dbReference type="RefSeq" id="XP_017021912.2"/>
    </source>
</evidence>
<reference evidence="3" key="2">
    <citation type="submission" date="2025-08" db="UniProtKB">
        <authorList>
            <consortium name="RefSeq"/>
        </authorList>
    </citation>
    <scope>IDENTIFICATION</scope>
    <source>
        <strain evidence="3">14028-0561.14</strain>
        <tissue evidence="3">Whole fly</tissue>
    </source>
</reference>
<dbReference type="InterPro" id="IPR012674">
    <property type="entry name" value="Calycin"/>
</dbReference>
<evidence type="ECO:0000313" key="2">
    <source>
        <dbReference type="Proteomes" id="UP001652661"/>
    </source>
</evidence>
<feature type="chain" id="PRO_5045944400" evidence="1">
    <location>
        <begin position="19"/>
        <end position="266"/>
    </location>
</feature>
<proteinExistence type="predicted"/>
<dbReference type="SUPFAM" id="SSF50814">
    <property type="entry name" value="Lipocalins"/>
    <property type="match status" value="1"/>
</dbReference>
<dbReference type="OrthoDB" id="565904at2759"/>
<dbReference type="Gene3D" id="2.40.128.20">
    <property type="match status" value="1"/>
</dbReference>
<dbReference type="GO" id="GO:0005576">
    <property type="term" value="C:extracellular region"/>
    <property type="evidence" value="ECO:0007669"/>
    <property type="project" value="UniProtKB-SubCell"/>
</dbReference>
<dbReference type="AlphaFoldDB" id="A0A6P4HZL7"/>
<dbReference type="CDD" id="cd00301">
    <property type="entry name" value="lipocalin_FABP"/>
    <property type="match status" value="1"/>
</dbReference>
<dbReference type="GO" id="GO:0005737">
    <property type="term" value="C:cytoplasm"/>
    <property type="evidence" value="ECO:0007669"/>
    <property type="project" value="TreeGrafter"/>
</dbReference>
<feature type="signal peptide" evidence="1">
    <location>
        <begin position="1"/>
        <end position="18"/>
    </location>
</feature>
<sequence length="266" mass="30746">MKCMFFVFSLLTLQLAGAVKFFRARCPQNVTGLKDFDMEKFKGKWYIHSKYPPIPEKVARCQSVDFKQIGTKLYVEKRKLSSQTDTVVFRKAQIKHVDVAAGSYVQDTKIKVFPEGIQIYILDTDYENFAIRFMCFETNKIGQSFSFASVFPMLKLYTMHRKQPETKFSQTARQFELGVQRLLQGSRNRRNPQPATPTSFLGVGGSAEDYSLCIQNLFCKQSNAITNKLDFVPMFAPQASPLRHTLLHCDPWGNRSRERREDCRNM</sequence>
<accession>A0A6P4HZL7</accession>
<dbReference type="GO" id="GO:0030682">
    <property type="term" value="P:symbiont-mediated perturbation of host defenses"/>
    <property type="evidence" value="ECO:0007669"/>
    <property type="project" value="InterPro"/>
</dbReference>
<dbReference type="PANTHER" id="PTHR10612:SF34">
    <property type="entry name" value="APOLIPOPROTEIN D"/>
    <property type="match status" value="1"/>
</dbReference>
<name>A0A6P4HZL7_DROKI</name>
<dbReference type="PANTHER" id="PTHR10612">
    <property type="entry name" value="APOLIPOPROTEIN D"/>
    <property type="match status" value="1"/>
</dbReference>
<dbReference type="RefSeq" id="XP_017021912.2">
    <property type="nucleotide sequence ID" value="XM_017166423.3"/>
</dbReference>
<evidence type="ECO:0000256" key="1">
    <source>
        <dbReference type="SAM" id="SignalP"/>
    </source>
</evidence>
<dbReference type="GeneID" id="108074396"/>
<dbReference type="GO" id="GO:0006629">
    <property type="term" value="P:lipid metabolic process"/>
    <property type="evidence" value="ECO:0007669"/>
    <property type="project" value="TreeGrafter"/>
</dbReference>
<organism evidence="2 3">
    <name type="scientific">Drosophila kikkawai</name>
    <name type="common">Fruit fly</name>
    <dbReference type="NCBI Taxonomy" id="30033"/>
    <lineage>
        <taxon>Eukaryota</taxon>
        <taxon>Metazoa</taxon>
        <taxon>Ecdysozoa</taxon>
        <taxon>Arthropoda</taxon>
        <taxon>Hexapoda</taxon>
        <taxon>Insecta</taxon>
        <taxon>Pterygota</taxon>
        <taxon>Neoptera</taxon>
        <taxon>Endopterygota</taxon>
        <taxon>Diptera</taxon>
        <taxon>Brachycera</taxon>
        <taxon>Muscomorpha</taxon>
        <taxon>Ephydroidea</taxon>
        <taxon>Drosophilidae</taxon>
        <taxon>Drosophila</taxon>
        <taxon>Sophophora</taxon>
    </lineage>
</organism>
<protein>
    <submittedName>
        <fullName evidence="3">Lopap isoform X1</fullName>
    </submittedName>
</protein>
<dbReference type="GO" id="GO:0000302">
    <property type="term" value="P:response to reactive oxygen species"/>
    <property type="evidence" value="ECO:0007669"/>
    <property type="project" value="TreeGrafter"/>
</dbReference>
<gene>
    <name evidence="3" type="primary">LOC108074396</name>
</gene>
<reference evidence="2" key="1">
    <citation type="submission" date="2025-05" db="UniProtKB">
        <authorList>
            <consortium name="RefSeq"/>
        </authorList>
    </citation>
    <scope>NUCLEOTIDE SEQUENCE [LARGE SCALE GENOMIC DNA]</scope>
    <source>
        <strain evidence="2">14028-0561.14</strain>
    </source>
</reference>
<keyword evidence="2" id="KW-1185">Reference proteome</keyword>
<dbReference type="Proteomes" id="UP001652661">
    <property type="component" value="Chromosome 2R"/>
</dbReference>